<evidence type="ECO:0000313" key="1">
    <source>
        <dbReference type="EMBL" id="OGE47389.1"/>
    </source>
</evidence>
<reference evidence="1 2" key="1">
    <citation type="journal article" date="2016" name="Sci. Rep.">
        <title>Penicillium arizonense, a new, genome sequenced fungal species, reveals a high chemical diversity in secreted metabolites.</title>
        <authorList>
            <person name="Grijseels S."/>
            <person name="Nielsen J.C."/>
            <person name="Randelovic M."/>
            <person name="Nielsen J."/>
            <person name="Nielsen K.F."/>
            <person name="Workman M."/>
            <person name="Frisvad J.C."/>
        </authorList>
    </citation>
    <scope>NUCLEOTIDE SEQUENCE [LARGE SCALE GENOMIC DNA]</scope>
    <source>
        <strain evidence="1 2">CBS 141311</strain>
    </source>
</reference>
<dbReference type="Proteomes" id="UP000177622">
    <property type="component" value="Unassembled WGS sequence"/>
</dbReference>
<gene>
    <name evidence="1" type="ORF">PENARI_c046G09363</name>
</gene>
<evidence type="ECO:0000313" key="2">
    <source>
        <dbReference type="Proteomes" id="UP000177622"/>
    </source>
</evidence>
<dbReference type="EMBL" id="LXJU01000046">
    <property type="protein sequence ID" value="OGE47389.1"/>
    <property type="molecule type" value="Genomic_DNA"/>
</dbReference>
<proteinExistence type="predicted"/>
<organism evidence="1 2">
    <name type="scientific">Penicillium arizonense</name>
    <dbReference type="NCBI Taxonomy" id="1835702"/>
    <lineage>
        <taxon>Eukaryota</taxon>
        <taxon>Fungi</taxon>
        <taxon>Dikarya</taxon>
        <taxon>Ascomycota</taxon>
        <taxon>Pezizomycotina</taxon>
        <taxon>Eurotiomycetes</taxon>
        <taxon>Eurotiomycetidae</taxon>
        <taxon>Eurotiales</taxon>
        <taxon>Aspergillaceae</taxon>
        <taxon>Penicillium</taxon>
    </lineage>
</organism>
<keyword evidence="2" id="KW-1185">Reference proteome</keyword>
<comment type="caution">
    <text evidence="1">The sequence shown here is derived from an EMBL/GenBank/DDBJ whole genome shotgun (WGS) entry which is preliminary data.</text>
</comment>
<dbReference type="RefSeq" id="XP_022482848.1">
    <property type="nucleotide sequence ID" value="XM_022637299.1"/>
</dbReference>
<sequence length="38" mass="4261">MVFERKIVASRTSNDSALKLLKVFMGGEKISSEIVKTF</sequence>
<protein>
    <submittedName>
        <fullName evidence="1">Uncharacterized protein</fullName>
    </submittedName>
</protein>
<dbReference type="AlphaFoldDB" id="A0A1F5L337"/>
<accession>A0A1F5L337</accession>
<name>A0A1F5L337_PENAI</name>
<dbReference type="GeneID" id="34582033"/>